<sequence>MGETMPTVAGGSPTLSQQTTTKIVTLERSRRGKYRAVGHAALKNNLLAGVGYLELANAGDFAANVWNEIPVPRHAMILMAIGGPIALFVSLVAVRDFCLSWKNVSLLYAERQALLSLPSTDGKTSAALGVNTRELGTESIDRMFMDLLMGFGALLVGTGTIMAIWGADHRVFLASNLLSGFVGNGFAAVFGLVNACWSGYLVYRFQVRYSACRSDPAVETVRPKLRQRVRKFQWHAGTNGVNGVVAGMAAMVTAKMWWGYVVLIPTIVAMIAGNLYWKAKLGYDRPIMIDPDLTSIEEKDGVEDDAVGDALDCLASIEAAQSRLPDLAETGSLGIILAFLEQKQMLEYFLVWIARKWPDHRFFAPLETISLSRDDLENGTEDEIARMEQECRQFLREQARPLLEHRERYLLELVGEAVWNQRV</sequence>
<reference evidence="3" key="1">
    <citation type="submission" date="2021-01" db="EMBL/GenBank/DDBJ databases">
        <authorList>
            <consortium name="Aspergillus puulaauensis MK2 genome sequencing consortium"/>
            <person name="Kazuki M."/>
            <person name="Futagami T."/>
        </authorList>
    </citation>
    <scope>NUCLEOTIDE SEQUENCE</scope>
    <source>
        <strain evidence="3">MK2</strain>
    </source>
</reference>
<keyword evidence="4" id="KW-1185">Reference proteome</keyword>
<dbReference type="Proteomes" id="UP000654913">
    <property type="component" value="Chromosome 1"/>
</dbReference>
<evidence type="ECO:0000256" key="1">
    <source>
        <dbReference type="SAM" id="MobiDB-lite"/>
    </source>
</evidence>
<dbReference type="EMBL" id="AP024443">
    <property type="protein sequence ID" value="BCS19510.1"/>
    <property type="molecule type" value="Genomic_DNA"/>
</dbReference>
<dbReference type="OrthoDB" id="5089392at2759"/>
<feature type="transmembrane region" description="Helical" evidence="2">
    <location>
        <begin position="143"/>
        <end position="165"/>
    </location>
</feature>
<evidence type="ECO:0008006" key="5">
    <source>
        <dbReference type="Google" id="ProtNLM"/>
    </source>
</evidence>
<name>A0A7R8AJD2_9EURO</name>
<dbReference type="RefSeq" id="XP_041551704.1">
    <property type="nucleotide sequence ID" value="XM_041698528.1"/>
</dbReference>
<protein>
    <recommendedName>
        <fullName evidence="5">Integral membrane protein</fullName>
    </recommendedName>
</protein>
<feature type="transmembrane region" description="Helical" evidence="2">
    <location>
        <begin position="185"/>
        <end position="203"/>
    </location>
</feature>
<feature type="transmembrane region" description="Helical" evidence="2">
    <location>
        <begin position="232"/>
        <end position="251"/>
    </location>
</feature>
<reference evidence="3" key="2">
    <citation type="submission" date="2021-02" db="EMBL/GenBank/DDBJ databases">
        <title>Aspergillus puulaauensis MK2 genome sequence.</title>
        <authorList>
            <person name="Futagami T."/>
            <person name="Mori K."/>
            <person name="Kadooka C."/>
            <person name="Tanaka T."/>
        </authorList>
    </citation>
    <scope>NUCLEOTIDE SEQUENCE</scope>
    <source>
        <strain evidence="3">MK2</strain>
    </source>
</reference>
<dbReference type="GeneID" id="64969515"/>
<keyword evidence="2" id="KW-0812">Transmembrane</keyword>
<dbReference type="KEGG" id="apuu:APUU_12338A"/>
<gene>
    <name evidence="3" type="ORF">APUU_12338A</name>
</gene>
<keyword evidence="2" id="KW-0472">Membrane</keyword>
<organism evidence="3 4">
    <name type="scientific">Aspergillus puulaauensis</name>
    <dbReference type="NCBI Taxonomy" id="1220207"/>
    <lineage>
        <taxon>Eukaryota</taxon>
        <taxon>Fungi</taxon>
        <taxon>Dikarya</taxon>
        <taxon>Ascomycota</taxon>
        <taxon>Pezizomycotina</taxon>
        <taxon>Eurotiomycetes</taxon>
        <taxon>Eurotiomycetidae</taxon>
        <taxon>Eurotiales</taxon>
        <taxon>Aspergillaceae</taxon>
        <taxon>Aspergillus</taxon>
    </lineage>
</organism>
<feature type="transmembrane region" description="Helical" evidence="2">
    <location>
        <begin position="257"/>
        <end position="277"/>
    </location>
</feature>
<evidence type="ECO:0000313" key="4">
    <source>
        <dbReference type="Proteomes" id="UP000654913"/>
    </source>
</evidence>
<evidence type="ECO:0000256" key="2">
    <source>
        <dbReference type="SAM" id="Phobius"/>
    </source>
</evidence>
<accession>A0A7R8AJD2</accession>
<proteinExistence type="predicted"/>
<feature type="region of interest" description="Disordered" evidence="1">
    <location>
        <begin position="1"/>
        <end position="20"/>
    </location>
</feature>
<feature type="transmembrane region" description="Helical" evidence="2">
    <location>
        <begin position="75"/>
        <end position="94"/>
    </location>
</feature>
<dbReference type="AlphaFoldDB" id="A0A7R8AJD2"/>
<keyword evidence="2" id="KW-1133">Transmembrane helix</keyword>
<evidence type="ECO:0000313" key="3">
    <source>
        <dbReference type="EMBL" id="BCS19510.1"/>
    </source>
</evidence>